<dbReference type="Proteomes" id="UP000604046">
    <property type="component" value="Unassembled WGS sequence"/>
</dbReference>
<organism evidence="2 3">
    <name type="scientific">Symbiodinium natans</name>
    <dbReference type="NCBI Taxonomy" id="878477"/>
    <lineage>
        <taxon>Eukaryota</taxon>
        <taxon>Sar</taxon>
        <taxon>Alveolata</taxon>
        <taxon>Dinophyceae</taxon>
        <taxon>Suessiales</taxon>
        <taxon>Symbiodiniaceae</taxon>
        <taxon>Symbiodinium</taxon>
    </lineage>
</organism>
<proteinExistence type="predicted"/>
<feature type="domain" description="Endonuclease/exonuclease/phosphatase" evidence="1">
    <location>
        <begin position="508"/>
        <end position="742"/>
    </location>
</feature>
<dbReference type="Pfam" id="PF03372">
    <property type="entry name" value="Exo_endo_phos"/>
    <property type="match status" value="1"/>
</dbReference>
<comment type="caution">
    <text evidence="2">The sequence shown here is derived from an EMBL/GenBank/DDBJ whole genome shotgun (WGS) entry which is preliminary data.</text>
</comment>
<dbReference type="GO" id="GO:0003824">
    <property type="term" value="F:catalytic activity"/>
    <property type="evidence" value="ECO:0007669"/>
    <property type="project" value="InterPro"/>
</dbReference>
<dbReference type="InterPro" id="IPR036691">
    <property type="entry name" value="Endo/exonu/phosph_ase_sf"/>
</dbReference>
<name>A0A812SRU4_9DINO</name>
<evidence type="ECO:0000259" key="1">
    <source>
        <dbReference type="Pfam" id="PF03372"/>
    </source>
</evidence>
<dbReference type="AlphaFoldDB" id="A0A812SRU4"/>
<protein>
    <recommendedName>
        <fullName evidence="1">Endonuclease/exonuclease/phosphatase domain-containing protein</fullName>
    </recommendedName>
</protein>
<dbReference type="Gene3D" id="3.60.10.10">
    <property type="entry name" value="Endonuclease/exonuclease/phosphatase"/>
    <property type="match status" value="1"/>
</dbReference>
<dbReference type="EMBL" id="CAJNDS010002467">
    <property type="protein sequence ID" value="CAE7488245.1"/>
    <property type="molecule type" value="Genomic_DNA"/>
</dbReference>
<reference evidence="2" key="1">
    <citation type="submission" date="2021-02" db="EMBL/GenBank/DDBJ databases">
        <authorList>
            <person name="Dougan E. K."/>
            <person name="Rhodes N."/>
            <person name="Thang M."/>
            <person name="Chan C."/>
        </authorList>
    </citation>
    <scope>NUCLEOTIDE SEQUENCE</scope>
</reference>
<evidence type="ECO:0000313" key="3">
    <source>
        <dbReference type="Proteomes" id="UP000604046"/>
    </source>
</evidence>
<evidence type="ECO:0000313" key="2">
    <source>
        <dbReference type="EMBL" id="CAE7488245.1"/>
    </source>
</evidence>
<accession>A0A812SRU4</accession>
<dbReference type="SUPFAM" id="SSF56219">
    <property type="entry name" value="DNase I-like"/>
    <property type="match status" value="1"/>
</dbReference>
<dbReference type="InterPro" id="IPR005135">
    <property type="entry name" value="Endo/exonuclease/phosphatase"/>
</dbReference>
<sequence length="976" mass="107038">MPIFLTAEQARHQAVWQLPFLLTQRDQVTLWRPDRPQQVVSLPAGASWRPTAASFVTDWSGQHARWAPMPWIPDTGLHLCLRSDEANRANVVLWNRSPVCRQLARSPPPTHVVRGTANMDPSDVLLRDGDVLTPRVPASRSTLLRPLWPLLLTLWGCRGCCLDGEAPRTLLLFLWVAYGLSSAPANALVFSPESRAEPASERWSKPYSGSHIDLGSVTPPRPTSVAQAIAGSSLRLCYLRPHGAPVWRRHSSSCWEADITPAGQLQEKLYEFWLADDLPTSLPSRVPWKLQQAWYAYPTWTCGVPEQVLISTDGTGLHTGAWAFVAWGWHAGQWYRLGWEHGVVCQQWSIAPGLLSYAAELAALQTAALWACVWLDANAAAWHTKPTVITAAVDNSVLRPVMPRLWPGHAGFVVNELVDALAGLAAKHGNLGVERQVHAPHHSALWAEAADDLWLVPYGRVVDGTRVLLQWDVPMPEAATASRHVEADDIEEVPPAPKPAHLAFRAVQANIQSIKDTVPHFFNRTGSGQRRAYLHKQLRDLQVHLVTLQECRSRQGRWVSGDFLTWRSGADRQGQYGCEIWLRSDWVPHCDSLDAWVIVCSTPQMLVIKTRSVSPPLCIVSAHAPHADRPSTEISAFWGALGTHLSHLPSDATLMLGVDANADFAASDVDDVLVGRRVTLQAPRLGDDKLAQLSRQARLVAPATFTTIHHGHDWTWQHASGLSKRLDHWLVSEAQCRVSYTAPLPVTNIPAVPGKPGWDGVSVPGDSAQDEEELWDCTSNPQMWLGGYGNSPTDRVKHVAKRLPQKPGEKAVSFKACAGGVQCVVLSSSALSSAGQEFVVEARLEAALKRFDFYVGLVGHHGLGTFEGEVFVALGSHGTGATFVCRKYNTEDAGSCSSGDMPSLTVGDSIRMNLRIGEEEDSLSYMVNDDEVTQPTILETITEPRGKATANGADWKGWRPFIAITGATVSVEVLNA</sequence>
<gene>
    <name evidence="2" type="ORF">SNAT2548_LOCUS27383</name>
</gene>
<dbReference type="OrthoDB" id="10657808at2759"/>
<keyword evidence="3" id="KW-1185">Reference proteome</keyword>